<dbReference type="InterPro" id="IPR009057">
    <property type="entry name" value="Homeodomain-like_sf"/>
</dbReference>
<dbReference type="Gene3D" id="1.10.357.10">
    <property type="entry name" value="Tetracycline Repressor, domain 2"/>
    <property type="match status" value="1"/>
</dbReference>
<name>A0A6B8VJ94_9CORY</name>
<keyword evidence="2" id="KW-1185">Reference proteome</keyword>
<dbReference type="SUPFAM" id="SSF46689">
    <property type="entry name" value="Homeodomain-like"/>
    <property type="match status" value="1"/>
</dbReference>
<evidence type="ECO:0008006" key="3">
    <source>
        <dbReference type="Google" id="ProtNLM"/>
    </source>
</evidence>
<gene>
    <name evidence="1" type="ORF">CKALI_03305</name>
</gene>
<dbReference type="Proteomes" id="UP000427071">
    <property type="component" value="Chromosome"/>
</dbReference>
<accession>A0A6B8VJ94</accession>
<proteinExistence type="predicted"/>
<organism evidence="1 2">
    <name type="scientific">Corynebacterium kalinowskii</name>
    <dbReference type="NCBI Taxonomy" id="2675216"/>
    <lineage>
        <taxon>Bacteria</taxon>
        <taxon>Bacillati</taxon>
        <taxon>Actinomycetota</taxon>
        <taxon>Actinomycetes</taxon>
        <taxon>Mycobacteriales</taxon>
        <taxon>Corynebacteriaceae</taxon>
        <taxon>Corynebacterium</taxon>
    </lineage>
</organism>
<evidence type="ECO:0000313" key="1">
    <source>
        <dbReference type="EMBL" id="QGU01544.1"/>
    </source>
</evidence>
<protein>
    <recommendedName>
        <fullName evidence="3">TetR/AcrR family transcriptional regulator</fullName>
    </recommendedName>
</protein>
<dbReference type="EMBL" id="CP046452">
    <property type="protein sequence ID" value="QGU01544.1"/>
    <property type="molecule type" value="Genomic_DNA"/>
</dbReference>
<reference evidence="2" key="1">
    <citation type="submission" date="2019-11" db="EMBL/GenBank/DDBJ databases">
        <title>Complete genome sequence of Corynebacterium kalinowskii 1959, a novel Corynebacterium species isolated from soil of a small paddock in Vilsendorf, Germany.</title>
        <authorList>
            <person name="Schaffert L."/>
            <person name="Ruwe M."/>
            <person name="Milse J."/>
            <person name="Hanuschka K."/>
            <person name="Ortseifen V."/>
            <person name="Droste J."/>
            <person name="Brandt D."/>
            <person name="Schlueter L."/>
            <person name="Kutter Y."/>
            <person name="Vinke S."/>
            <person name="Viehoefer P."/>
            <person name="Jacob L."/>
            <person name="Luebke N.-C."/>
            <person name="Schulte-Berndt E."/>
            <person name="Hain C."/>
            <person name="Linder M."/>
            <person name="Schmidt P."/>
            <person name="Wollenschlaeger L."/>
            <person name="Luttermann T."/>
            <person name="Thieme E."/>
            <person name="Hassa J."/>
            <person name="Haak M."/>
            <person name="Wittchen M."/>
            <person name="Mentz A."/>
            <person name="Persicke M."/>
            <person name="Busche T."/>
            <person name="Ruckert C."/>
        </authorList>
    </citation>
    <scope>NUCLEOTIDE SEQUENCE [LARGE SCALE GENOMIC DNA]</scope>
    <source>
        <strain evidence="2">1959</strain>
    </source>
</reference>
<evidence type="ECO:0000313" key="2">
    <source>
        <dbReference type="Proteomes" id="UP000427071"/>
    </source>
</evidence>
<dbReference type="AlphaFoldDB" id="A0A6B8VJ94"/>
<sequence>MVITMAKQAEDRLCRVRERLINSAIALAPTPNFSELTLDDIAHAYGITSAEARNCFANADELVNATRDYLSATLPQNIDFPTAPDFAGAVKELVMDYAKCARSNTQFYRAMYSLLPAAPIATSDNPNPVAALVSRVIEQFAPDAPEWLRMTRTFAIFACMHGYTHLCTVGSLRHLSTSAKDFLADALGQHLVSGIHDSLETCRSLSVAPYEFFELVDAVSTEPAKDLPRGTDAERLAALFRSSVEVIAHQGRRLLP</sequence>
<dbReference type="InterPro" id="IPR036271">
    <property type="entry name" value="Tet_transcr_reg_TetR-rel_C_sf"/>
</dbReference>
<dbReference type="KEGG" id="ckw:CKALI_03305"/>
<dbReference type="SUPFAM" id="SSF48498">
    <property type="entry name" value="Tetracyclin repressor-like, C-terminal domain"/>
    <property type="match status" value="1"/>
</dbReference>